<dbReference type="EMBL" id="CM047582">
    <property type="protein sequence ID" value="KAI9914510.1"/>
    <property type="molecule type" value="Genomic_DNA"/>
</dbReference>
<dbReference type="Proteomes" id="UP001163321">
    <property type="component" value="Chromosome 3"/>
</dbReference>
<accession>A0ACC0W8Q5</accession>
<name>A0ACC0W8Q5_9STRA</name>
<comment type="caution">
    <text evidence="1">The sequence shown here is derived from an EMBL/GenBank/DDBJ whole genome shotgun (WGS) entry which is preliminary data.</text>
</comment>
<protein>
    <submittedName>
        <fullName evidence="1">Uncharacterized protein</fullName>
    </submittedName>
</protein>
<organism evidence="1 2">
    <name type="scientific">Peronosclerospora sorghi</name>
    <dbReference type="NCBI Taxonomy" id="230839"/>
    <lineage>
        <taxon>Eukaryota</taxon>
        <taxon>Sar</taxon>
        <taxon>Stramenopiles</taxon>
        <taxon>Oomycota</taxon>
        <taxon>Peronosporomycetes</taxon>
        <taxon>Peronosporales</taxon>
        <taxon>Peronosporaceae</taxon>
        <taxon>Peronosclerospora</taxon>
    </lineage>
</organism>
<keyword evidence="2" id="KW-1185">Reference proteome</keyword>
<evidence type="ECO:0000313" key="1">
    <source>
        <dbReference type="EMBL" id="KAI9914510.1"/>
    </source>
</evidence>
<evidence type="ECO:0000313" key="2">
    <source>
        <dbReference type="Proteomes" id="UP001163321"/>
    </source>
</evidence>
<reference evidence="1 2" key="1">
    <citation type="journal article" date="2022" name="bioRxiv">
        <title>The genome of the oomycete Peronosclerospora sorghi, a cosmopolitan pathogen of maize and sorghum, is inflated with dispersed pseudogenes.</title>
        <authorList>
            <person name="Fletcher K."/>
            <person name="Martin F."/>
            <person name="Isakeit T."/>
            <person name="Cavanaugh K."/>
            <person name="Magill C."/>
            <person name="Michelmore R."/>
        </authorList>
    </citation>
    <scope>NUCLEOTIDE SEQUENCE [LARGE SCALE GENOMIC DNA]</scope>
    <source>
        <strain evidence="1">P6</strain>
    </source>
</reference>
<proteinExistence type="predicted"/>
<gene>
    <name evidence="1" type="ORF">PsorP6_007624</name>
</gene>
<sequence>MVDVEMKEDAPAFEGFSSLNRSTDSWPWVEKYRPSSLNDLIAHQEIISTLNRLIDAQKLPHLLFYGPPGTGKTSMIIAAARRLYGKNYSSMVLELNASDDRGIDVVRNQIKEFAGTKKLFSQGVKLIILDEADSMTNDAQFSLRRVIEKYTKNARFCLICNYVSKIISALQSRCTRFRFAPLSESQVSDRVKHIAQLENLNVTEDGFRAILRLGQGDMRRILNILQATSMAHDVVNESNVYLCTGNPLPRDIESLTHWLFNETFATAVHKCAEMQKLKGYATSDILHDVYHYTTELELPPRCRMYLYDELAKLEHRLSNGTTESLQLASLVAIFVVVRDQISNALAAA</sequence>